<dbReference type="OrthoDB" id="5305386at2759"/>
<gene>
    <name evidence="1" type="ORF">EMCG_06680</name>
</gene>
<accession>A0A0G2IBG7</accession>
<dbReference type="AlphaFoldDB" id="A0A0G2IBG7"/>
<name>A0A0G2IBG7_9EURO</name>
<protein>
    <submittedName>
        <fullName evidence="1">Uncharacterized protein</fullName>
    </submittedName>
</protein>
<sequence>MVMGSFASGRQQLQCAGVRANIPNRRRSAFQNGKTEDTPPLRDYVGPWLGVFATNAPEILAHPKIRAEIWGGGVQARFNAVCFADIVDPLINASWDGSVDLDDEEDGAPTLKKRKL</sequence>
<dbReference type="EMBL" id="LCZI01000217">
    <property type="protein sequence ID" value="KKZ67620.1"/>
    <property type="molecule type" value="Genomic_DNA"/>
</dbReference>
<dbReference type="VEuPathDB" id="FungiDB:EMCG_06680"/>
<reference evidence="2" key="1">
    <citation type="journal article" date="2015" name="PLoS Genet.">
        <title>The dynamic genome and transcriptome of the human fungal pathogen Blastomyces and close relative Emmonsia.</title>
        <authorList>
            <person name="Munoz J.F."/>
            <person name="Gauthier G.M."/>
            <person name="Desjardins C.A."/>
            <person name="Gallo J.E."/>
            <person name="Holder J."/>
            <person name="Sullivan T.D."/>
            <person name="Marty A.J."/>
            <person name="Carmen J.C."/>
            <person name="Chen Z."/>
            <person name="Ding L."/>
            <person name="Gujja S."/>
            <person name="Magrini V."/>
            <person name="Misas E."/>
            <person name="Mitreva M."/>
            <person name="Priest M."/>
            <person name="Saif S."/>
            <person name="Whiston E.A."/>
            <person name="Young S."/>
            <person name="Zeng Q."/>
            <person name="Goldman W.E."/>
            <person name="Mardis E.R."/>
            <person name="Taylor J.W."/>
            <person name="McEwen J.G."/>
            <person name="Clay O.K."/>
            <person name="Klein B.S."/>
            <person name="Cuomo C.A."/>
        </authorList>
    </citation>
    <scope>NUCLEOTIDE SEQUENCE [LARGE SCALE GENOMIC DNA]</scope>
    <source>
        <strain evidence="2">UAMH 3008</strain>
    </source>
</reference>
<comment type="caution">
    <text evidence="1">The sequence shown here is derived from an EMBL/GenBank/DDBJ whole genome shotgun (WGS) entry which is preliminary data.</text>
</comment>
<evidence type="ECO:0000313" key="1">
    <source>
        <dbReference type="EMBL" id="KKZ67620.1"/>
    </source>
</evidence>
<evidence type="ECO:0000313" key="2">
    <source>
        <dbReference type="Proteomes" id="UP000034164"/>
    </source>
</evidence>
<proteinExistence type="predicted"/>
<organism evidence="1 2">
    <name type="scientific">[Emmonsia] crescens</name>
    <dbReference type="NCBI Taxonomy" id="73230"/>
    <lineage>
        <taxon>Eukaryota</taxon>
        <taxon>Fungi</taxon>
        <taxon>Dikarya</taxon>
        <taxon>Ascomycota</taxon>
        <taxon>Pezizomycotina</taxon>
        <taxon>Eurotiomycetes</taxon>
        <taxon>Eurotiomycetidae</taxon>
        <taxon>Onygenales</taxon>
        <taxon>Ajellomycetaceae</taxon>
        <taxon>Emergomyces</taxon>
    </lineage>
</organism>
<dbReference type="Proteomes" id="UP000034164">
    <property type="component" value="Unassembled WGS sequence"/>
</dbReference>